<dbReference type="PANTHER" id="PTHR13812">
    <property type="entry name" value="KETIMINE REDUCTASE MU-CRYSTALLIN"/>
    <property type="match status" value="1"/>
</dbReference>
<dbReference type="Gene3D" id="3.30.1780.10">
    <property type="entry name" value="ornithine cyclodeaminase, domain 1"/>
    <property type="match status" value="1"/>
</dbReference>
<dbReference type="Gene3D" id="3.40.50.720">
    <property type="entry name" value="NAD(P)-binding Rossmann-like Domain"/>
    <property type="match status" value="1"/>
</dbReference>
<dbReference type="Proteomes" id="UP001424441">
    <property type="component" value="Unassembled WGS sequence"/>
</dbReference>
<evidence type="ECO:0000256" key="1">
    <source>
        <dbReference type="ARBA" id="ARBA00008903"/>
    </source>
</evidence>
<dbReference type="SUPFAM" id="SSF51735">
    <property type="entry name" value="NAD(P)-binding Rossmann-fold domains"/>
    <property type="match status" value="1"/>
</dbReference>
<reference evidence="2 3" key="1">
    <citation type="journal article" date="2019" name="Int. J. Syst. Evol. Microbiol.">
        <title>The Global Catalogue of Microorganisms (GCM) 10K type strain sequencing project: providing services to taxonomists for standard genome sequencing and annotation.</title>
        <authorList>
            <consortium name="The Broad Institute Genomics Platform"/>
            <consortium name="The Broad Institute Genome Sequencing Center for Infectious Disease"/>
            <person name="Wu L."/>
            <person name="Ma J."/>
        </authorList>
    </citation>
    <scope>NUCLEOTIDE SEQUENCE [LARGE SCALE GENOMIC DNA]</scope>
    <source>
        <strain evidence="2 3">JCM 15115</strain>
    </source>
</reference>
<gene>
    <name evidence="2" type="ORF">GCM10008943_22460</name>
</gene>
<organism evidence="2 3">
    <name type="scientific">Paenochrobactrum glaciei</name>
    <dbReference type="NCBI Taxonomy" id="486407"/>
    <lineage>
        <taxon>Bacteria</taxon>
        <taxon>Pseudomonadati</taxon>
        <taxon>Pseudomonadota</taxon>
        <taxon>Alphaproteobacteria</taxon>
        <taxon>Hyphomicrobiales</taxon>
        <taxon>Brucellaceae</taxon>
        <taxon>Paenochrobactrum</taxon>
    </lineage>
</organism>
<sequence length="272" mass="28620">MPGAMRSPDVFGAKLTAVYPENGAKGLQSHQGAIVLFDAIIGAPVAVVHGGEVTAIRTAAASALATQILSAPDAGDLAILGCGEQAREHLVAMACVRKLRRVRIWGRNPERALKFAHENTELSPVPIEVCKTVNTAVHQADLICTVTAADTPVLTSADVADGAHINVVGSSIAAAAEIDNQLVKRARFFVDFRPSALQQAGEFLAAKTAGLVTDDHILAEIGQVLNKQHAGRQTADEVTIYKSLGIPAEDLTCANYLYQTAVERGLGARVPF</sequence>
<evidence type="ECO:0000313" key="2">
    <source>
        <dbReference type="EMBL" id="GAA0606357.1"/>
    </source>
</evidence>
<evidence type="ECO:0000313" key="3">
    <source>
        <dbReference type="Proteomes" id="UP001424441"/>
    </source>
</evidence>
<comment type="similarity">
    <text evidence="1">Belongs to the ornithine cyclodeaminase/mu-crystallin family.</text>
</comment>
<dbReference type="InterPro" id="IPR003462">
    <property type="entry name" value="ODC_Mu_crystall"/>
</dbReference>
<name>A0ABN1G8M9_9HYPH</name>
<dbReference type="Pfam" id="PF02423">
    <property type="entry name" value="OCD_Mu_crystall"/>
    <property type="match status" value="1"/>
</dbReference>
<accession>A0ABN1G8M9</accession>
<dbReference type="InterPro" id="IPR036291">
    <property type="entry name" value="NAD(P)-bd_dom_sf"/>
</dbReference>
<dbReference type="PIRSF" id="PIRSF001439">
    <property type="entry name" value="CryM"/>
    <property type="match status" value="1"/>
</dbReference>
<comment type="caution">
    <text evidence="2">The sequence shown here is derived from an EMBL/GenBank/DDBJ whole genome shotgun (WGS) entry which is preliminary data.</text>
</comment>
<dbReference type="InterPro" id="IPR023401">
    <property type="entry name" value="ODC_N"/>
</dbReference>
<dbReference type="PANTHER" id="PTHR13812:SF19">
    <property type="entry name" value="KETIMINE REDUCTASE MU-CRYSTALLIN"/>
    <property type="match status" value="1"/>
</dbReference>
<dbReference type="EMBL" id="BAAADE010000003">
    <property type="protein sequence ID" value="GAA0606357.1"/>
    <property type="molecule type" value="Genomic_DNA"/>
</dbReference>
<proteinExistence type="inferred from homology"/>
<protein>
    <submittedName>
        <fullName evidence="2">Ornithine cyclodeaminase family protein</fullName>
    </submittedName>
</protein>
<keyword evidence="3" id="KW-1185">Reference proteome</keyword>